<reference evidence="2" key="2">
    <citation type="submission" date="2015-01" db="EMBL/GenBank/DDBJ databases">
        <title>Evolutionary Origins and Diversification of the Mycorrhizal Mutualists.</title>
        <authorList>
            <consortium name="DOE Joint Genome Institute"/>
            <consortium name="Mycorrhizal Genomics Consortium"/>
            <person name="Kohler A."/>
            <person name="Kuo A."/>
            <person name="Nagy L.G."/>
            <person name="Floudas D."/>
            <person name="Copeland A."/>
            <person name="Barry K.W."/>
            <person name="Cichocki N."/>
            <person name="Veneault-Fourrey C."/>
            <person name="LaButti K."/>
            <person name="Lindquist E.A."/>
            <person name="Lipzen A."/>
            <person name="Lundell T."/>
            <person name="Morin E."/>
            <person name="Murat C."/>
            <person name="Riley R."/>
            <person name="Ohm R."/>
            <person name="Sun H."/>
            <person name="Tunlid A."/>
            <person name="Henrissat B."/>
            <person name="Grigoriev I.V."/>
            <person name="Hibbett D.S."/>
            <person name="Martin F."/>
        </authorList>
    </citation>
    <scope>NUCLEOTIDE SEQUENCE [LARGE SCALE GENOMIC DNA]</scope>
    <source>
        <strain evidence="2">LaAM-08-1</strain>
    </source>
</reference>
<dbReference type="Proteomes" id="UP000054477">
    <property type="component" value="Unassembled WGS sequence"/>
</dbReference>
<proteinExistence type="predicted"/>
<organism evidence="1 2">
    <name type="scientific">Laccaria amethystina LaAM-08-1</name>
    <dbReference type="NCBI Taxonomy" id="1095629"/>
    <lineage>
        <taxon>Eukaryota</taxon>
        <taxon>Fungi</taxon>
        <taxon>Dikarya</taxon>
        <taxon>Basidiomycota</taxon>
        <taxon>Agaricomycotina</taxon>
        <taxon>Agaricomycetes</taxon>
        <taxon>Agaricomycetidae</taxon>
        <taxon>Agaricales</taxon>
        <taxon>Agaricineae</taxon>
        <taxon>Hydnangiaceae</taxon>
        <taxon>Laccaria</taxon>
    </lineage>
</organism>
<dbReference type="EMBL" id="KN838544">
    <property type="protein sequence ID" value="KIK08106.1"/>
    <property type="molecule type" value="Genomic_DNA"/>
</dbReference>
<keyword evidence="2" id="KW-1185">Reference proteome</keyword>
<dbReference type="AlphaFoldDB" id="A0A0C9XT22"/>
<evidence type="ECO:0000313" key="2">
    <source>
        <dbReference type="Proteomes" id="UP000054477"/>
    </source>
</evidence>
<protein>
    <submittedName>
        <fullName evidence="1">Uncharacterized protein</fullName>
    </submittedName>
</protein>
<dbReference type="HOGENOM" id="CLU_1686911_0_0_1"/>
<name>A0A0C9XT22_9AGAR</name>
<sequence>MSAPRVVVFLGRFLHPCREDDLFFSWHRISNRHLDSEEQSSKGKERAEVGLAQAMPGHRVRVTWKEEVSRSGLSSNVDKIHIRQRNGHFRARADEPLMPCVSHSAFGKGSPYAFIDANSCLLRNLRVIRRASVSPIHWCKSVYVLRNVWHALKLPT</sequence>
<reference evidence="1 2" key="1">
    <citation type="submission" date="2014-04" db="EMBL/GenBank/DDBJ databases">
        <authorList>
            <consortium name="DOE Joint Genome Institute"/>
            <person name="Kuo A."/>
            <person name="Kohler A."/>
            <person name="Nagy L.G."/>
            <person name="Floudas D."/>
            <person name="Copeland A."/>
            <person name="Barry K.W."/>
            <person name="Cichocki N."/>
            <person name="Veneault-Fourrey C."/>
            <person name="LaButti K."/>
            <person name="Lindquist E.A."/>
            <person name="Lipzen A."/>
            <person name="Lundell T."/>
            <person name="Morin E."/>
            <person name="Murat C."/>
            <person name="Sun H."/>
            <person name="Tunlid A."/>
            <person name="Henrissat B."/>
            <person name="Grigoriev I.V."/>
            <person name="Hibbett D.S."/>
            <person name="Martin F."/>
            <person name="Nordberg H.P."/>
            <person name="Cantor M.N."/>
            <person name="Hua S.X."/>
        </authorList>
    </citation>
    <scope>NUCLEOTIDE SEQUENCE [LARGE SCALE GENOMIC DNA]</scope>
    <source>
        <strain evidence="1 2">LaAM-08-1</strain>
    </source>
</reference>
<evidence type="ECO:0000313" key="1">
    <source>
        <dbReference type="EMBL" id="KIK08106.1"/>
    </source>
</evidence>
<gene>
    <name evidence="1" type="ORF">K443DRAFT_665756</name>
</gene>
<accession>A0A0C9XT22</accession>